<comment type="caution">
    <text evidence="1">The sequence shown here is derived from an EMBL/GenBank/DDBJ whole genome shotgun (WGS) entry which is preliminary data.</text>
</comment>
<reference evidence="1 2" key="1">
    <citation type="submission" date="2017-06" db="EMBL/GenBank/DDBJ databases">
        <title>Isolation and characterization of a thermophilic and butanogenic Thermoanaerobacterium thermosaccharolyticum M5 capable of efficient degradation of hemicellulose.</title>
        <authorList>
            <person name="Xin F."/>
            <person name="Jiang Y."/>
        </authorList>
    </citation>
    <scope>NUCLEOTIDE SEQUENCE [LARGE SCALE GENOMIC DNA]</scope>
    <source>
        <strain evidence="1 2">M5</strain>
    </source>
</reference>
<sequence length="76" mass="8973">MYLELKRLDKIKVELNKDDVDDDTMATKIAFKNLNISFTGDSYRIYKGKDLVDNINVDDFRKRPNIVIKRIKSHVK</sequence>
<dbReference type="EMBL" id="NKHD01000027">
    <property type="protein sequence ID" value="OXT06957.1"/>
    <property type="molecule type" value="Genomic_DNA"/>
</dbReference>
<dbReference type="RefSeq" id="WP_094045789.1">
    <property type="nucleotide sequence ID" value="NZ_NKHD01000027.1"/>
</dbReference>
<dbReference type="AlphaFoldDB" id="A0A231VFL0"/>
<evidence type="ECO:0000313" key="1">
    <source>
        <dbReference type="EMBL" id="OXT06957.1"/>
    </source>
</evidence>
<evidence type="ECO:0000313" key="2">
    <source>
        <dbReference type="Proteomes" id="UP000215301"/>
    </source>
</evidence>
<name>A0A231VFL0_THETR</name>
<dbReference type="Proteomes" id="UP000215301">
    <property type="component" value="Unassembled WGS sequence"/>
</dbReference>
<protein>
    <submittedName>
        <fullName evidence="1">Uncharacterized protein</fullName>
    </submittedName>
</protein>
<proteinExistence type="predicted"/>
<organism evidence="1 2">
    <name type="scientific">Thermoanaerobacterium thermosaccharolyticum</name>
    <name type="common">Clostridium thermosaccharolyticum</name>
    <dbReference type="NCBI Taxonomy" id="1517"/>
    <lineage>
        <taxon>Bacteria</taxon>
        <taxon>Bacillati</taxon>
        <taxon>Bacillota</taxon>
        <taxon>Clostridia</taxon>
        <taxon>Thermoanaerobacterales</taxon>
        <taxon>Thermoanaerobacteraceae</taxon>
        <taxon>Thermoanaerobacterium</taxon>
    </lineage>
</organism>
<gene>
    <name evidence="1" type="ORF">CE561_09540</name>
</gene>
<accession>A0A231VFL0</accession>